<dbReference type="AlphaFoldDB" id="A0A7W8Z6S0"/>
<dbReference type="PANTHER" id="PTHR20883:SF48">
    <property type="entry name" value="ECTOINE DIOXYGENASE"/>
    <property type="match status" value="1"/>
</dbReference>
<keyword evidence="2" id="KW-1185">Reference proteome</keyword>
<proteinExistence type="predicted"/>
<dbReference type="GO" id="GO:0016706">
    <property type="term" value="F:2-oxoglutarate-dependent dioxygenase activity"/>
    <property type="evidence" value="ECO:0007669"/>
    <property type="project" value="UniProtKB-ARBA"/>
</dbReference>
<dbReference type="Proteomes" id="UP000588112">
    <property type="component" value="Unassembled WGS sequence"/>
</dbReference>
<dbReference type="EMBL" id="JACHBR010000001">
    <property type="protein sequence ID" value="MBB5628427.1"/>
    <property type="molecule type" value="Genomic_DNA"/>
</dbReference>
<reference evidence="1 2" key="1">
    <citation type="submission" date="2020-08" db="EMBL/GenBank/DDBJ databases">
        <title>Sequencing the genomes of 1000 actinobacteria strains.</title>
        <authorList>
            <person name="Klenk H.-P."/>
        </authorList>
    </citation>
    <scope>NUCLEOTIDE SEQUENCE [LARGE SCALE GENOMIC DNA]</scope>
    <source>
        <strain evidence="1 2">DSM 45790</strain>
    </source>
</reference>
<name>A0A7W8Z6S0_9ACTN</name>
<gene>
    <name evidence="1" type="ORF">BJ981_004126</name>
</gene>
<keyword evidence="1" id="KW-0223">Dioxygenase</keyword>
<sequence>MTALGTITGNYEEAKAHLREWGFCLIENPLPPAKFKELAERLTELAEAERQDNSAFLYDGGNQRVFGLLNKGAIFEEIVQNEAVCELMEELLGYNFLLSSIHANIAGPGGARMALHPDQTFARMPWPPYPFVANSMWMLDDFTEENGATRVIPGTHLLGRPPDYAAGEGDIETQPVCGPAGTVMVFDGRLWHQTGANRTKDRLRHGILVYYCRAYIRQQENPFVAVEKDVHDRATPLMRRLLGWEIYQGALGQTGGLPT</sequence>
<dbReference type="Pfam" id="PF05721">
    <property type="entry name" value="PhyH"/>
    <property type="match status" value="1"/>
</dbReference>
<dbReference type="PANTHER" id="PTHR20883">
    <property type="entry name" value="PHYTANOYL-COA DIOXYGENASE DOMAIN CONTAINING 1"/>
    <property type="match status" value="1"/>
</dbReference>
<evidence type="ECO:0000313" key="1">
    <source>
        <dbReference type="EMBL" id="MBB5628427.1"/>
    </source>
</evidence>
<protein>
    <submittedName>
        <fullName evidence="1">Ectoine hydroxylase-related dioxygenase (Phytanoyl-CoA dioxygenase family)</fullName>
    </submittedName>
</protein>
<keyword evidence="1" id="KW-0560">Oxidoreductase</keyword>
<accession>A0A7W8Z6S0</accession>
<dbReference type="InterPro" id="IPR008775">
    <property type="entry name" value="Phytyl_CoA_dOase-like"/>
</dbReference>
<evidence type="ECO:0000313" key="2">
    <source>
        <dbReference type="Proteomes" id="UP000588112"/>
    </source>
</evidence>
<dbReference type="RefSeq" id="WP_184612945.1">
    <property type="nucleotide sequence ID" value="NZ_BOOS01000070.1"/>
</dbReference>
<organism evidence="1 2">
    <name type="scientific">Sphaerisporangium krabiense</name>
    <dbReference type="NCBI Taxonomy" id="763782"/>
    <lineage>
        <taxon>Bacteria</taxon>
        <taxon>Bacillati</taxon>
        <taxon>Actinomycetota</taxon>
        <taxon>Actinomycetes</taxon>
        <taxon>Streptosporangiales</taxon>
        <taxon>Streptosporangiaceae</taxon>
        <taxon>Sphaerisporangium</taxon>
    </lineage>
</organism>
<dbReference type="SUPFAM" id="SSF51197">
    <property type="entry name" value="Clavaminate synthase-like"/>
    <property type="match status" value="1"/>
</dbReference>
<comment type="caution">
    <text evidence="1">The sequence shown here is derived from an EMBL/GenBank/DDBJ whole genome shotgun (WGS) entry which is preliminary data.</text>
</comment>
<dbReference type="GO" id="GO:0005506">
    <property type="term" value="F:iron ion binding"/>
    <property type="evidence" value="ECO:0007669"/>
    <property type="project" value="UniProtKB-ARBA"/>
</dbReference>
<dbReference type="Gene3D" id="2.60.120.620">
    <property type="entry name" value="q2cbj1_9rhob like domain"/>
    <property type="match status" value="1"/>
</dbReference>